<dbReference type="Gene3D" id="3.30.420.40">
    <property type="match status" value="2"/>
</dbReference>
<dbReference type="Gene3D" id="1.10.10.10">
    <property type="entry name" value="Winged helix-like DNA-binding domain superfamily/Winged helix DNA-binding domain"/>
    <property type="match status" value="1"/>
</dbReference>
<reference evidence="4" key="1">
    <citation type="journal article" date="2019" name="Int. J. Syst. Evol. Microbiol.">
        <title>The Global Catalogue of Microorganisms (GCM) 10K type strain sequencing project: providing services to taxonomists for standard genome sequencing and annotation.</title>
        <authorList>
            <consortium name="The Broad Institute Genomics Platform"/>
            <consortium name="The Broad Institute Genome Sequencing Center for Infectious Disease"/>
            <person name="Wu L."/>
            <person name="Ma J."/>
        </authorList>
    </citation>
    <scope>NUCLEOTIDE SEQUENCE [LARGE SCALE GENOMIC DNA]</scope>
    <source>
        <strain evidence="4">JCM 32226</strain>
    </source>
</reference>
<dbReference type="PROSITE" id="PS01125">
    <property type="entry name" value="ROK"/>
    <property type="match status" value="1"/>
</dbReference>
<evidence type="ECO:0000313" key="4">
    <source>
        <dbReference type="Proteomes" id="UP001501321"/>
    </source>
</evidence>
<dbReference type="SUPFAM" id="SSF53067">
    <property type="entry name" value="Actin-like ATPase domain"/>
    <property type="match status" value="1"/>
</dbReference>
<dbReference type="InterPro" id="IPR036390">
    <property type="entry name" value="WH_DNA-bd_sf"/>
</dbReference>
<dbReference type="RefSeq" id="WP_345011813.1">
    <property type="nucleotide sequence ID" value="NZ_BAABFC010000010.1"/>
</dbReference>
<dbReference type="EMBL" id="BAABFC010000010">
    <property type="protein sequence ID" value="GAA4498128.1"/>
    <property type="molecule type" value="Genomic_DNA"/>
</dbReference>
<evidence type="ECO:0000256" key="1">
    <source>
        <dbReference type="ARBA" id="ARBA00006479"/>
    </source>
</evidence>
<proteinExistence type="inferred from homology"/>
<dbReference type="SUPFAM" id="SSF46785">
    <property type="entry name" value="Winged helix' DNA-binding domain"/>
    <property type="match status" value="1"/>
</dbReference>
<comment type="similarity">
    <text evidence="1">Belongs to the ROK (NagC/XylR) family.</text>
</comment>
<evidence type="ECO:0000313" key="3">
    <source>
        <dbReference type="EMBL" id="GAA4498128.1"/>
    </source>
</evidence>
<gene>
    <name evidence="3" type="ORF">GCM10023095_15960</name>
</gene>
<keyword evidence="4" id="KW-1185">Reference proteome</keyword>
<dbReference type="InterPro" id="IPR000600">
    <property type="entry name" value="ROK"/>
</dbReference>
<dbReference type="InterPro" id="IPR043129">
    <property type="entry name" value="ATPase_NBD"/>
</dbReference>
<sequence length="407" mass="44343">MTLSQVANVEQVKQVNSALVYRLINEQGPLSRVRLAELSALAPASITKLSRQLLEAGLIRELEESTPTGGRPAIALACQDETLGLVAGRLGRDRLQLSLYNLKGEELANQQWPVSVTEQQAVMDQLLQTLGDFIAQYGQRLQRLIAVGLTMPGLIDPQQGMVFYMPRYQLRELALGPWLAERLGLPVYLGNDTRAHALAEHLIGAAQGCHDAILVSVHQGTGAGILSNGRIFLGKNSNVGEIGHIQVEPFGQRCHCGNFGCLETIVANPAILGRTAQLLAQGHPSQLAADNLTIEALCQAAQAGDPLARHVLEHAAEQLGRTLAIMVNLFNPQKLLLAGEIMQCRDILWPVLQRCIDQQSLPSFHQDLPIELARFQHAGTIGGYALIKRALYESDLLQRLMTPSVTE</sequence>
<keyword evidence="2" id="KW-0119">Carbohydrate metabolism</keyword>
<comment type="caution">
    <text evidence="3">The sequence shown here is derived from an EMBL/GenBank/DDBJ whole genome shotgun (WGS) entry which is preliminary data.</text>
</comment>
<dbReference type="Pfam" id="PF00480">
    <property type="entry name" value="ROK"/>
    <property type="match status" value="1"/>
</dbReference>
<dbReference type="InterPro" id="IPR036388">
    <property type="entry name" value="WH-like_DNA-bd_sf"/>
</dbReference>
<dbReference type="InterPro" id="IPR049874">
    <property type="entry name" value="ROK_cs"/>
</dbReference>
<name>A0ABP8Q6T5_9GAMM</name>
<dbReference type="PANTHER" id="PTHR18964">
    <property type="entry name" value="ROK (REPRESSOR, ORF, KINASE) FAMILY"/>
    <property type="match status" value="1"/>
</dbReference>
<protein>
    <submittedName>
        <fullName evidence="3">ROK family protein</fullName>
    </submittedName>
</protein>
<organism evidence="3 4">
    <name type="scientific">Pseudaeromonas paramecii</name>
    <dbReference type="NCBI Taxonomy" id="2138166"/>
    <lineage>
        <taxon>Bacteria</taxon>
        <taxon>Pseudomonadati</taxon>
        <taxon>Pseudomonadota</taxon>
        <taxon>Gammaproteobacteria</taxon>
        <taxon>Aeromonadales</taxon>
        <taxon>Aeromonadaceae</taxon>
        <taxon>Pseudaeromonas</taxon>
    </lineage>
</organism>
<accession>A0ABP8Q6T5</accession>
<evidence type="ECO:0000256" key="2">
    <source>
        <dbReference type="ARBA" id="ARBA00023277"/>
    </source>
</evidence>
<dbReference type="Proteomes" id="UP001501321">
    <property type="component" value="Unassembled WGS sequence"/>
</dbReference>
<dbReference type="PANTHER" id="PTHR18964:SF175">
    <property type="entry name" value="N-ACETYLGLUCOSAMINE REPRESSOR"/>
    <property type="match status" value="1"/>
</dbReference>